<dbReference type="AlphaFoldDB" id="A0A0S4J626"/>
<feature type="signal peptide" evidence="3">
    <location>
        <begin position="1"/>
        <end position="26"/>
    </location>
</feature>
<feature type="compositionally biased region" description="Low complexity" evidence="1">
    <location>
        <begin position="52"/>
        <end position="64"/>
    </location>
</feature>
<dbReference type="VEuPathDB" id="TriTrypDB:BSAL_88395"/>
<feature type="transmembrane region" description="Helical" evidence="2">
    <location>
        <begin position="167"/>
        <end position="191"/>
    </location>
</feature>
<keyword evidence="3" id="KW-0732">Signal</keyword>
<dbReference type="GO" id="GO:0008757">
    <property type="term" value="F:S-adenosylmethionine-dependent methyltransferase activity"/>
    <property type="evidence" value="ECO:0007669"/>
    <property type="project" value="InterPro"/>
</dbReference>
<feature type="region of interest" description="Disordered" evidence="1">
    <location>
        <begin position="33"/>
        <end position="80"/>
    </location>
</feature>
<proteinExistence type="predicted"/>
<feature type="compositionally biased region" description="Low complexity" evidence="1">
    <location>
        <begin position="35"/>
        <end position="45"/>
    </location>
</feature>
<feature type="domain" description="Methyltransferase type 11" evidence="4">
    <location>
        <begin position="213"/>
        <end position="309"/>
    </location>
</feature>
<keyword evidence="2" id="KW-1133">Transmembrane helix</keyword>
<dbReference type="Gene3D" id="3.40.50.150">
    <property type="entry name" value="Vaccinia Virus protein VP39"/>
    <property type="match status" value="1"/>
</dbReference>
<evidence type="ECO:0000313" key="5">
    <source>
        <dbReference type="EMBL" id="CUG84152.1"/>
    </source>
</evidence>
<dbReference type="EMBL" id="CYKH01001111">
    <property type="protein sequence ID" value="CUG84152.1"/>
    <property type="molecule type" value="Genomic_DNA"/>
</dbReference>
<keyword evidence="2" id="KW-0812">Transmembrane</keyword>
<dbReference type="SUPFAM" id="SSF53335">
    <property type="entry name" value="S-adenosyl-L-methionine-dependent methyltransferases"/>
    <property type="match status" value="1"/>
</dbReference>
<reference evidence="6" key="1">
    <citation type="submission" date="2015-09" db="EMBL/GenBank/DDBJ databases">
        <authorList>
            <consortium name="Pathogen Informatics"/>
        </authorList>
    </citation>
    <scope>NUCLEOTIDE SEQUENCE [LARGE SCALE GENOMIC DNA]</scope>
    <source>
        <strain evidence="6">Lake Konstanz</strain>
    </source>
</reference>
<dbReference type="InterPro" id="IPR013216">
    <property type="entry name" value="Methyltransf_11"/>
</dbReference>
<feature type="compositionally biased region" description="Polar residues" evidence="1">
    <location>
        <begin position="65"/>
        <end position="75"/>
    </location>
</feature>
<organism evidence="5 6">
    <name type="scientific">Bodo saltans</name>
    <name type="common">Flagellated protozoan</name>
    <dbReference type="NCBI Taxonomy" id="75058"/>
    <lineage>
        <taxon>Eukaryota</taxon>
        <taxon>Discoba</taxon>
        <taxon>Euglenozoa</taxon>
        <taxon>Kinetoplastea</taxon>
        <taxon>Metakinetoplastina</taxon>
        <taxon>Eubodonida</taxon>
        <taxon>Bodonidae</taxon>
        <taxon>Bodo</taxon>
    </lineage>
</organism>
<evidence type="ECO:0000259" key="4">
    <source>
        <dbReference type="Pfam" id="PF08241"/>
    </source>
</evidence>
<keyword evidence="6" id="KW-1185">Reference proteome</keyword>
<dbReference type="Pfam" id="PF08241">
    <property type="entry name" value="Methyltransf_11"/>
    <property type="match status" value="1"/>
</dbReference>
<name>A0A0S4J626_BODSA</name>
<dbReference type="Proteomes" id="UP000051952">
    <property type="component" value="Unassembled WGS sequence"/>
</dbReference>
<dbReference type="PANTHER" id="PTHR42912">
    <property type="entry name" value="METHYLTRANSFERASE"/>
    <property type="match status" value="1"/>
</dbReference>
<keyword evidence="5" id="KW-0808">Transferase</keyword>
<dbReference type="InterPro" id="IPR029063">
    <property type="entry name" value="SAM-dependent_MTases_sf"/>
</dbReference>
<evidence type="ECO:0000256" key="1">
    <source>
        <dbReference type="SAM" id="MobiDB-lite"/>
    </source>
</evidence>
<accession>A0A0S4J626</accession>
<gene>
    <name evidence="5" type="ORF">BSAL_88395</name>
</gene>
<keyword evidence="2" id="KW-0472">Membrane</keyword>
<dbReference type="GO" id="GO:0032259">
    <property type="term" value="P:methylation"/>
    <property type="evidence" value="ECO:0007669"/>
    <property type="project" value="UniProtKB-KW"/>
</dbReference>
<keyword evidence="5" id="KW-0489">Methyltransferase</keyword>
<sequence length="394" mass="45275">MFRRVHRSACATSVVSSSLAWCGALASRSCVRGCSTTPSTPQSKPSADKSTEASAEGAASPSPSDISVHQETGIQKKTGGFLEPSDDVVLEYARHALKREGRDEIPESIIWKWETTHPPILAQGKQNYFDYTDDIPAHVKPFWHHEYYQQREYFKQQREKKPLMQRILGWSWLLAGVGVIGVALACFRIWVDQPKQIRQLREEMLQQTYGRVLELAAGHGQNIGAYPYAVHEIVMCDSSPQQLQSLRYRIPKTAYPKYDIRRMRSEKLDGFQDGEFDCVVDMFGLCHLQDPVMALRQMQRVLKPTGMIVLLEHGQSPYPWVNWFLDYFEKRHNVNTHGCKWNMPVREYLREARLEVRELRNLHYGTTYYVVAYPEQVDAYKERVARSTGSVAVA</sequence>
<dbReference type="OMA" id="IPEAIVW"/>
<feature type="chain" id="PRO_5006622034" evidence="3">
    <location>
        <begin position="27"/>
        <end position="394"/>
    </location>
</feature>
<evidence type="ECO:0000256" key="3">
    <source>
        <dbReference type="SAM" id="SignalP"/>
    </source>
</evidence>
<evidence type="ECO:0000256" key="2">
    <source>
        <dbReference type="SAM" id="Phobius"/>
    </source>
</evidence>
<dbReference type="PANTHER" id="PTHR42912:SF15">
    <property type="entry name" value="METHYLTRANSFERASE TYPE 11 DOMAIN-CONTAINING PROTEIN"/>
    <property type="match status" value="1"/>
</dbReference>
<dbReference type="OrthoDB" id="416496at2759"/>
<dbReference type="CDD" id="cd02440">
    <property type="entry name" value="AdoMet_MTases"/>
    <property type="match status" value="1"/>
</dbReference>
<protein>
    <submittedName>
        <fullName evidence="5">Methyltransferase family 23, putative</fullName>
    </submittedName>
</protein>
<evidence type="ECO:0000313" key="6">
    <source>
        <dbReference type="Proteomes" id="UP000051952"/>
    </source>
</evidence>
<dbReference type="InterPro" id="IPR050508">
    <property type="entry name" value="Methyltransf_Superfamily"/>
</dbReference>